<keyword evidence="2 4" id="KW-0479">Metal-binding</keyword>
<dbReference type="SUPFAM" id="SSF48371">
    <property type="entry name" value="ARM repeat"/>
    <property type="match status" value="1"/>
</dbReference>
<evidence type="ECO:0000313" key="7">
    <source>
        <dbReference type="EMBL" id="QDT53689.1"/>
    </source>
</evidence>
<dbReference type="GO" id="GO:0009055">
    <property type="term" value="F:electron transfer activity"/>
    <property type="evidence" value="ECO:0007669"/>
    <property type="project" value="InterPro"/>
</dbReference>
<feature type="signal peptide" evidence="5">
    <location>
        <begin position="1"/>
        <end position="19"/>
    </location>
</feature>
<dbReference type="Proteomes" id="UP000315700">
    <property type="component" value="Chromosome"/>
</dbReference>
<proteinExistence type="predicted"/>
<evidence type="ECO:0000256" key="3">
    <source>
        <dbReference type="ARBA" id="ARBA00023004"/>
    </source>
</evidence>
<dbReference type="AlphaFoldDB" id="A0A517SC39"/>
<evidence type="ECO:0000259" key="6">
    <source>
        <dbReference type="PROSITE" id="PS51007"/>
    </source>
</evidence>
<dbReference type="SUPFAM" id="SSF46626">
    <property type="entry name" value="Cytochrome c"/>
    <property type="match status" value="1"/>
</dbReference>
<evidence type="ECO:0000256" key="2">
    <source>
        <dbReference type="ARBA" id="ARBA00022723"/>
    </source>
</evidence>
<name>A0A517SC39_9PLAN</name>
<reference evidence="7 8" key="1">
    <citation type="submission" date="2019-02" db="EMBL/GenBank/DDBJ databases">
        <title>Deep-cultivation of Planctomycetes and their phenomic and genomic characterization uncovers novel biology.</title>
        <authorList>
            <person name="Wiegand S."/>
            <person name="Jogler M."/>
            <person name="Boedeker C."/>
            <person name="Pinto D."/>
            <person name="Vollmers J."/>
            <person name="Rivas-Marin E."/>
            <person name="Kohn T."/>
            <person name="Peeters S.H."/>
            <person name="Heuer A."/>
            <person name="Rast P."/>
            <person name="Oberbeckmann S."/>
            <person name="Bunk B."/>
            <person name="Jeske O."/>
            <person name="Meyerdierks A."/>
            <person name="Storesund J.E."/>
            <person name="Kallscheuer N."/>
            <person name="Luecker S."/>
            <person name="Lage O.M."/>
            <person name="Pohl T."/>
            <person name="Merkel B.J."/>
            <person name="Hornburger P."/>
            <person name="Mueller R.-W."/>
            <person name="Bruemmer F."/>
            <person name="Labrenz M."/>
            <person name="Spormann A.M."/>
            <person name="Op den Camp H."/>
            <person name="Overmann J."/>
            <person name="Amann R."/>
            <person name="Jetten M.S.M."/>
            <person name="Mascher T."/>
            <person name="Medema M.H."/>
            <person name="Devos D.P."/>
            <person name="Kaster A.-K."/>
            <person name="Ovreas L."/>
            <person name="Rohde M."/>
            <person name="Galperin M.Y."/>
            <person name="Jogler C."/>
        </authorList>
    </citation>
    <scope>NUCLEOTIDE SEQUENCE [LARGE SCALE GENOMIC DNA]</scope>
    <source>
        <strain evidence="7 8">Pan44</strain>
    </source>
</reference>
<dbReference type="EMBL" id="CP036271">
    <property type="protein sequence ID" value="QDT53689.1"/>
    <property type="molecule type" value="Genomic_DNA"/>
</dbReference>
<dbReference type="OrthoDB" id="232040at2"/>
<dbReference type="InterPro" id="IPR009056">
    <property type="entry name" value="Cyt_c-like_dom"/>
</dbReference>
<dbReference type="PROSITE" id="PS51007">
    <property type="entry name" value="CYTC"/>
    <property type="match status" value="1"/>
</dbReference>
<dbReference type="PANTHER" id="PTHR33546:SF1">
    <property type="entry name" value="LARGE, MULTIFUNCTIONAL SECRETED PROTEIN"/>
    <property type="match status" value="1"/>
</dbReference>
<dbReference type="InParanoid" id="A0A517SC39"/>
<dbReference type="SUPFAM" id="SSF50952">
    <property type="entry name" value="Soluble quinoprotein glucose dehydrogenase"/>
    <property type="match status" value="1"/>
</dbReference>
<evidence type="ECO:0000256" key="4">
    <source>
        <dbReference type="PROSITE-ProRule" id="PRU00433"/>
    </source>
</evidence>
<dbReference type="NCBIfam" id="TIGR02603">
    <property type="entry name" value="CxxCH_TIGR02603"/>
    <property type="match status" value="1"/>
</dbReference>
<dbReference type="Gene3D" id="2.120.10.30">
    <property type="entry name" value="TolB, C-terminal domain"/>
    <property type="match status" value="1"/>
</dbReference>
<dbReference type="Pfam" id="PF23500">
    <property type="entry name" value="DUF7133"/>
    <property type="match status" value="2"/>
</dbReference>
<keyword evidence="3 4" id="KW-0408">Iron</keyword>
<dbReference type="InterPro" id="IPR013428">
    <property type="entry name" value="Membrane-bound_put_N"/>
</dbReference>
<feature type="chain" id="PRO_5022110188" evidence="5">
    <location>
        <begin position="20"/>
        <end position="1012"/>
    </location>
</feature>
<keyword evidence="8" id="KW-1185">Reference proteome</keyword>
<dbReference type="GO" id="GO:0020037">
    <property type="term" value="F:heme binding"/>
    <property type="evidence" value="ECO:0007669"/>
    <property type="project" value="InterPro"/>
</dbReference>
<dbReference type="InterPro" id="IPR011041">
    <property type="entry name" value="Quinoprot_gluc/sorb_DH_b-prop"/>
</dbReference>
<dbReference type="InterPro" id="IPR013427">
    <property type="entry name" value="Haem-bd_dom_put"/>
</dbReference>
<dbReference type="Gene3D" id="1.25.10.10">
    <property type="entry name" value="Leucine-rich Repeat Variant"/>
    <property type="match status" value="1"/>
</dbReference>
<dbReference type="InterPro" id="IPR011042">
    <property type="entry name" value="6-blade_b-propeller_TolB-like"/>
</dbReference>
<dbReference type="InterPro" id="IPR016024">
    <property type="entry name" value="ARM-type_fold"/>
</dbReference>
<gene>
    <name evidence="7" type="ORF">Pan44_17120</name>
</gene>
<evidence type="ECO:0000256" key="1">
    <source>
        <dbReference type="ARBA" id="ARBA00022617"/>
    </source>
</evidence>
<dbReference type="Gene3D" id="1.10.760.10">
    <property type="entry name" value="Cytochrome c-like domain"/>
    <property type="match status" value="1"/>
</dbReference>
<accession>A0A517SC39</accession>
<evidence type="ECO:0000256" key="5">
    <source>
        <dbReference type="SAM" id="SignalP"/>
    </source>
</evidence>
<dbReference type="NCBIfam" id="TIGR02604">
    <property type="entry name" value="Piru_Ver_Nterm"/>
    <property type="match status" value="1"/>
</dbReference>
<keyword evidence="1 4" id="KW-0349">Heme</keyword>
<dbReference type="InterPro" id="IPR011989">
    <property type="entry name" value="ARM-like"/>
</dbReference>
<dbReference type="KEGG" id="ccos:Pan44_17120"/>
<keyword evidence="5" id="KW-0732">Signal</keyword>
<dbReference type="InterPro" id="IPR055557">
    <property type="entry name" value="DUF7133"/>
</dbReference>
<dbReference type="RefSeq" id="WP_145029100.1">
    <property type="nucleotide sequence ID" value="NZ_CP036271.1"/>
</dbReference>
<dbReference type="GO" id="GO:0046872">
    <property type="term" value="F:metal ion binding"/>
    <property type="evidence" value="ECO:0007669"/>
    <property type="project" value="UniProtKB-KW"/>
</dbReference>
<dbReference type="PANTHER" id="PTHR33546">
    <property type="entry name" value="LARGE, MULTIFUNCTIONAL SECRETED PROTEIN-RELATED"/>
    <property type="match status" value="1"/>
</dbReference>
<organism evidence="7 8">
    <name type="scientific">Caulifigura coniformis</name>
    <dbReference type="NCBI Taxonomy" id="2527983"/>
    <lineage>
        <taxon>Bacteria</taxon>
        <taxon>Pseudomonadati</taxon>
        <taxon>Planctomycetota</taxon>
        <taxon>Planctomycetia</taxon>
        <taxon>Planctomycetales</taxon>
        <taxon>Planctomycetaceae</taxon>
        <taxon>Caulifigura</taxon>
    </lineage>
</organism>
<sequence length="1012" mass="111383" precursor="true">MRCVCLALLALCFAATAFAADDMPRSLDPKIRIDLFAEQPLIATPTGLDVDSHGRVWAIECNTHFRPENYPGHPSDRILVFSTDETGKAKPPTVFADGFTATMSVAVRPVWMKPIRLKGVDQGDAAALAKTTQVYVATRNQVLLLEDTNADDVSDRRTVLFELDTKGNYPHNGFAGFAFDAVGYMFVGMGENLGEPYKVRDRSGAVVYEHDEGGHVYRFRPDGTEFRFWANGCWNPHASCFDAFGRMFSVDNDPDSRPPCRLLHIIEGGDYGYHFKNGRKGLHPFTSWNGELPGTLPMVAGTGEAPSGVIAYEHDALPENYRGHLFATSWGDHRIDVFRLKPKGLSFESVAEPVIVGGESFRPVGLALAPDGSMYCTDWVLREYKLHGKGRIWRISAVDGERRRPDFSAIQKEERPGILKQSLESPVGAVRRLAARRLGELNGLQNVAVLRDADASERAKYEALAAIVVGEKADEPRQLRDLFGPKPAPFDSTFTLMAHFDNAPSVQRMQALLKDPAGADPMYVLGGVKAFIPLLRSAAGTAPKKIVELINSAVDGMDAFGLCALARDCATEMPADKLVQLVSSDASLSSRVRLVALLALKRIDPANESAIEAGLKRHDLIVRRAAVQWAGEQRMKSLRPVVEKCLTQSPMDRDLFLSTIAALEMIDGKDPKDFDKTPAGKYVAPLLKDEKASPAVLVEALRLVDPDDEVLSIELLDQLIRHADPSVRREAIRTLAFRTGADALSPLMAMAAMQSGYPQNALLGVIRHFVANPRNQEIKDFLLSSTTAPEMAVTAFRGGLGHDDVVVARLDELFKTAGTFVPGFQGPPDVDALGQQWWLIFGAGRAFPMNNFRQPPERPVAIDWRGAGQRNLTEIELRGDFVFFNPKGPGCSNCHTVHGRGGKVGPDLSRIGATFTREKLIGSILEPSKEVSPQFTNWQMVHVDGRVFTGMIVHENEGKTILGDSEGKTIELKTAEIEERRPVQTSVMPEKLVDRMTVQEWRDLLAFLQSLK</sequence>
<feature type="domain" description="Cytochrome c" evidence="6">
    <location>
        <begin position="874"/>
        <end position="1012"/>
    </location>
</feature>
<dbReference type="InterPro" id="IPR036909">
    <property type="entry name" value="Cyt_c-like_dom_sf"/>
</dbReference>
<protein>
    <submittedName>
        <fullName evidence="7">Cytochrome c</fullName>
    </submittedName>
</protein>
<evidence type="ECO:0000313" key="8">
    <source>
        <dbReference type="Proteomes" id="UP000315700"/>
    </source>
</evidence>